<protein>
    <recommendedName>
        <fullName evidence="4">No apical meristem-associated C-terminal domain-containing protein</fullName>
    </recommendedName>
</protein>
<evidence type="ECO:0000313" key="2">
    <source>
        <dbReference type="EMBL" id="GJT42963.1"/>
    </source>
</evidence>
<reference evidence="2" key="2">
    <citation type="submission" date="2022-01" db="EMBL/GenBank/DDBJ databases">
        <authorList>
            <person name="Yamashiro T."/>
            <person name="Shiraishi A."/>
            <person name="Satake H."/>
            <person name="Nakayama K."/>
        </authorList>
    </citation>
    <scope>NUCLEOTIDE SEQUENCE</scope>
</reference>
<feature type="region of interest" description="Disordered" evidence="1">
    <location>
        <begin position="98"/>
        <end position="141"/>
    </location>
</feature>
<accession>A0ABQ5DWM1</accession>
<organism evidence="2 3">
    <name type="scientific">Tanacetum coccineum</name>
    <dbReference type="NCBI Taxonomy" id="301880"/>
    <lineage>
        <taxon>Eukaryota</taxon>
        <taxon>Viridiplantae</taxon>
        <taxon>Streptophyta</taxon>
        <taxon>Embryophyta</taxon>
        <taxon>Tracheophyta</taxon>
        <taxon>Spermatophyta</taxon>
        <taxon>Magnoliopsida</taxon>
        <taxon>eudicotyledons</taxon>
        <taxon>Gunneridae</taxon>
        <taxon>Pentapetalae</taxon>
        <taxon>asterids</taxon>
        <taxon>campanulids</taxon>
        <taxon>Asterales</taxon>
        <taxon>Asteraceae</taxon>
        <taxon>Asteroideae</taxon>
        <taxon>Anthemideae</taxon>
        <taxon>Anthemidinae</taxon>
        <taxon>Tanacetum</taxon>
    </lineage>
</organism>
<feature type="compositionally biased region" description="Basic residues" evidence="1">
    <location>
        <begin position="109"/>
        <end position="119"/>
    </location>
</feature>
<comment type="caution">
    <text evidence="2">The sequence shown here is derived from an EMBL/GenBank/DDBJ whole genome shotgun (WGS) entry which is preliminary data.</text>
</comment>
<sequence>MSKKQPLVDLDEDDDDDVKEKRANTPLESGRRNLANRELGRTLSKRHGENDADHIENAKNTYVERYGNKMFQYVHSWNILKSYLKWDVVKPIDEDNLAELFGPDPRARPAGKPRPLKKQKSMDTSSAEGSTGGSQSESITGVLSQDYRRKCEAAEAAYEAKGQKELGLLECRELSFS</sequence>
<name>A0ABQ5DWM1_9ASTR</name>
<gene>
    <name evidence="2" type="ORF">Tco_0951678</name>
</gene>
<proteinExistence type="predicted"/>
<dbReference type="EMBL" id="BQNB010015689">
    <property type="protein sequence ID" value="GJT42963.1"/>
    <property type="molecule type" value="Genomic_DNA"/>
</dbReference>
<dbReference type="Proteomes" id="UP001151760">
    <property type="component" value="Unassembled WGS sequence"/>
</dbReference>
<feature type="region of interest" description="Disordered" evidence="1">
    <location>
        <begin position="1"/>
        <end position="52"/>
    </location>
</feature>
<evidence type="ECO:0008006" key="4">
    <source>
        <dbReference type="Google" id="ProtNLM"/>
    </source>
</evidence>
<keyword evidence="3" id="KW-1185">Reference proteome</keyword>
<evidence type="ECO:0000256" key="1">
    <source>
        <dbReference type="SAM" id="MobiDB-lite"/>
    </source>
</evidence>
<evidence type="ECO:0000313" key="3">
    <source>
        <dbReference type="Proteomes" id="UP001151760"/>
    </source>
</evidence>
<feature type="compositionally biased region" description="Polar residues" evidence="1">
    <location>
        <begin position="122"/>
        <end position="141"/>
    </location>
</feature>
<reference evidence="2" key="1">
    <citation type="journal article" date="2022" name="Int. J. Mol. Sci.">
        <title>Draft Genome of Tanacetum Coccineum: Genomic Comparison of Closely Related Tanacetum-Family Plants.</title>
        <authorList>
            <person name="Yamashiro T."/>
            <person name="Shiraishi A."/>
            <person name="Nakayama K."/>
            <person name="Satake H."/>
        </authorList>
    </citation>
    <scope>NUCLEOTIDE SEQUENCE</scope>
</reference>